<evidence type="ECO:0000259" key="7">
    <source>
        <dbReference type="PROSITE" id="PS51186"/>
    </source>
</evidence>
<reference evidence="8" key="2">
    <citation type="journal article" date="2020" name="Microorganisms">
        <title>Osmotic Adaptation and Compatible Solute Biosynthesis of Phototrophic Bacteria as Revealed from Genome Analyses.</title>
        <authorList>
            <person name="Imhoff J.F."/>
            <person name="Rahn T."/>
            <person name="Kunzel S."/>
            <person name="Keller A."/>
            <person name="Neulinger S.C."/>
        </authorList>
    </citation>
    <scope>NUCLEOTIDE SEQUENCE</scope>
    <source>
        <strain evidence="8">DSM 11080</strain>
    </source>
</reference>
<dbReference type="PROSITE" id="PS51186">
    <property type="entry name" value="GNAT"/>
    <property type="match status" value="1"/>
</dbReference>
<organism evidence="8 9">
    <name type="scientific">Halochromatium glycolicum</name>
    <dbReference type="NCBI Taxonomy" id="85075"/>
    <lineage>
        <taxon>Bacteria</taxon>
        <taxon>Pseudomonadati</taxon>
        <taxon>Pseudomonadota</taxon>
        <taxon>Gammaproteobacteria</taxon>
        <taxon>Chromatiales</taxon>
        <taxon>Chromatiaceae</taxon>
        <taxon>Halochromatium</taxon>
    </lineage>
</organism>
<dbReference type="RefSeq" id="WP_200347133.1">
    <property type="nucleotide sequence ID" value="NZ_NRSJ01000029.1"/>
</dbReference>
<evidence type="ECO:0000256" key="3">
    <source>
        <dbReference type="ARBA" id="ARBA00022649"/>
    </source>
</evidence>
<gene>
    <name evidence="8" type="ORF">CKO40_15245</name>
</gene>
<dbReference type="InterPro" id="IPR000182">
    <property type="entry name" value="GNAT_dom"/>
</dbReference>
<protein>
    <submittedName>
        <fullName evidence="8">GNAT family N-acetyltransferase</fullName>
    </submittedName>
</protein>
<dbReference type="Proteomes" id="UP001296776">
    <property type="component" value="Unassembled WGS sequence"/>
</dbReference>
<dbReference type="SUPFAM" id="SSF55729">
    <property type="entry name" value="Acyl-CoA N-acyltransferases (Nat)"/>
    <property type="match status" value="1"/>
</dbReference>
<dbReference type="PANTHER" id="PTHR36449:SF1">
    <property type="entry name" value="ACETYLTRANSFERASE"/>
    <property type="match status" value="1"/>
</dbReference>
<evidence type="ECO:0000256" key="4">
    <source>
        <dbReference type="ARBA" id="ARBA00022679"/>
    </source>
</evidence>
<evidence type="ECO:0000256" key="6">
    <source>
        <dbReference type="ARBA" id="ARBA00049880"/>
    </source>
</evidence>
<dbReference type="GO" id="GO:0016747">
    <property type="term" value="F:acyltransferase activity, transferring groups other than amino-acyl groups"/>
    <property type="evidence" value="ECO:0007669"/>
    <property type="project" value="InterPro"/>
</dbReference>
<comment type="similarity">
    <text evidence="1">Belongs to the acetyltransferase family. GNAT subfamily.</text>
</comment>
<name>A0AAJ0U5X9_9GAMM</name>
<dbReference type="InterPro" id="IPR016181">
    <property type="entry name" value="Acyl_CoA_acyltransferase"/>
</dbReference>
<proteinExistence type="inferred from homology"/>
<keyword evidence="5" id="KW-0012">Acyltransferase</keyword>
<keyword evidence="3" id="KW-1277">Toxin-antitoxin system</keyword>
<evidence type="ECO:0000256" key="5">
    <source>
        <dbReference type="ARBA" id="ARBA00023315"/>
    </source>
</evidence>
<evidence type="ECO:0000313" key="9">
    <source>
        <dbReference type="Proteomes" id="UP001296776"/>
    </source>
</evidence>
<keyword evidence="4" id="KW-0808">Transferase</keyword>
<sequence length="168" mass="18593">MSFRTEPLGNRARDPFCCGVEALDRYFHRQVTQDIRRRLTACYVALCSDSERICGFYTLSACHIALPDLPAETTRKLPPYPAIPAVRVGRLAVDQECRGQGLGSAMLVDAARRVIESDIAAFALVVDAKDDQAVAFYEHHGFSRLDLEGAGRALFIPLKGIAARLKRQ</sequence>
<reference evidence="8" key="1">
    <citation type="submission" date="2017-08" db="EMBL/GenBank/DDBJ databases">
        <authorList>
            <person name="Imhoff J.F."/>
            <person name="Rahn T."/>
            <person name="Kuenzel S."/>
            <person name="Neulinger S.C."/>
        </authorList>
    </citation>
    <scope>NUCLEOTIDE SEQUENCE</scope>
    <source>
        <strain evidence="8">DSM 11080</strain>
    </source>
</reference>
<feature type="domain" description="N-acetyltransferase" evidence="7">
    <location>
        <begin position="1"/>
        <end position="161"/>
    </location>
</feature>
<dbReference type="CDD" id="cd04301">
    <property type="entry name" value="NAT_SF"/>
    <property type="match status" value="1"/>
</dbReference>
<keyword evidence="2" id="KW-0678">Repressor</keyword>
<dbReference type="PANTHER" id="PTHR36449">
    <property type="entry name" value="ACETYLTRANSFERASE-RELATED"/>
    <property type="match status" value="1"/>
</dbReference>
<dbReference type="AlphaFoldDB" id="A0AAJ0U5X9"/>
<comment type="catalytic activity">
    <reaction evidence="6">
        <text>glycyl-tRNA(Gly) + acetyl-CoA = N-acetylglycyl-tRNA(Gly) + CoA + H(+)</text>
        <dbReference type="Rhea" id="RHEA:81867"/>
        <dbReference type="Rhea" id="RHEA-COMP:9683"/>
        <dbReference type="Rhea" id="RHEA-COMP:19766"/>
        <dbReference type="ChEBI" id="CHEBI:15378"/>
        <dbReference type="ChEBI" id="CHEBI:57287"/>
        <dbReference type="ChEBI" id="CHEBI:57288"/>
        <dbReference type="ChEBI" id="CHEBI:78522"/>
        <dbReference type="ChEBI" id="CHEBI:232036"/>
    </reaction>
</comment>
<evidence type="ECO:0000256" key="1">
    <source>
        <dbReference type="ARBA" id="ARBA00009342"/>
    </source>
</evidence>
<dbReference type="EMBL" id="NRSJ01000029">
    <property type="protein sequence ID" value="MBK1705871.1"/>
    <property type="molecule type" value="Genomic_DNA"/>
</dbReference>
<accession>A0AAJ0U5X9</accession>
<keyword evidence="9" id="KW-1185">Reference proteome</keyword>
<dbReference type="Pfam" id="PF13673">
    <property type="entry name" value="Acetyltransf_10"/>
    <property type="match status" value="1"/>
</dbReference>
<dbReference type="Gene3D" id="3.40.630.30">
    <property type="match status" value="1"/>
</dbReference>
<evidence type="ECO:0000256" key="2">
    <source>
        <dbReference type="ARBA" id="ARBA00022491"/>
    </source>
</evidence>
<comment type="caution">
    <text evidence="8">The sequence shown here is derived from an EMBL/GenBank/DDBJ whole genome shotgun (WGS) entry which is preliminary data.</text>
</comment>
<evidence type="ECO:0000313" key="8">
    <source>
        <dbReference type="EMBL" id="MBK1705871.1"/>
    </source>
</evidence>